<dbReference type="RefSeq" id="XP_056844250.1">
    <property type="nucleotide sequence ID" value="XM_056988270.1"/>
</dbReference>
<keyword evidence="2" id="KW-1185">Reference proteome</keyword>
<proteinExistence type="predicted"/>
<dbReference type="GeneID" id="108810827"/>
<evidence type="ECO:0000313" key="2">
    <source>
        <dbReference type="Proteomes" id="UP000504610"/>
    </source>
</evidence>
<feature type="region of interest" description="Disordered" evidence="1">
    <location>
        <begin position="117"/>
        <end position="174"/>
    </location>
</feature>
<dbReference type="RefSeq" id="XP_018438404.2">
    <property type="nucleotide sequence ID" value="XM_018582902.2"/>
</dbReference>
<evidence type="ECO:0000313" key="3">
    <source>
        <dbReference type="RefSeq" id="XP_018438404.2"/>
    </source>
</evidence>
<reference evidence="2" key="1">
    <citation type="journal article" date="2019" name="Database">
        <title>The radish genome database (RadishGD): an integrated information resource for radish genomics.</title>
        <authorList>
            <person name="Yu H.J."/>
            <person name="Baek S."/>
            <person name="Lee Y.J."/>
            <person name="Cho A."/>
            <person name="Mun J.H."/>
        </authorList>
    </citation>
    <scope>NUCLEOTIDE SEQUENCE [LARGE SCALE GENOMIC DNA]</scope>
    <source>
        <strain evidence="2">cv. WK10039</strain>
    </source>
</reference>
<sequence>MEVNEDYDDADEFFQSLFEQLEGLSLSEDTVAASTDPWNINALLEPLPPQFQKQAPPPSFDVAEVLENLDQLMGPDTLYTEDQSVQFGSNKKTIIAVVPTQRLFSSNPNQGCIAETSTSINPTLQGRSPSQFQDKRGLFTVPPPESIPFKPIESSSDISTADSDQQQPRKRQRR</sequence>
<dbReference type="RefSeq" id="XP_056844249.1">
    <property type="nucleotide sequence ID" value="XM_056988269.1"/>
</dbReference>
<feature type="compositionally biased region" description="Polar residues" evidence="1">
    <location>
        <begin position="117"/>
        <end position="132"/>
    </location>
</feature>
<protein>
    <submittedName>
        <fullName evidence="3 4">Uncharacterized protein LOC108810827 isoform X1</fullName>
    </submittedName>
</protein>
<dbReference type="KEGG" id="rsz:108810827"/>
<gene>
    <name evidence="3 4 5" type="primary">LOC108810827</name>
</gene>
<evidence type="ECO:0000256" key="1">
    <source>
        <dbReference type="SAM" id="MobiDB-lite"/>
    </source>
</evidence>
<accession>A0A6J0JUH0</accession>
<name>A0A6J0JUH0_RAPSA</name>
<dbReference type="AlphaFoldDB" id="A0A6J0JUH0"/>
<evidence type="ECO:0000313" key="5">
    <source>
        <dbReference type="RefSeq" id="XP_056844250.1"/>
    </source>
</evidence>
<dbReference type="OrthoDB" id="1108552at2759"/>
<organism evidence="2 3">
    <name type="scientific">Raphanus sativus</name>
    <name type="common">Radish</name>
    <name type="synonym">Raphanus raphanistrum var. sativus</name>
    <dbReference type="NCBI Taxonomy" id="3726"/>
    <lineage>
        <taxon>Eukaryota</taxon>
        <taxon>Viridiplantae</taxon>
        <taxon>Streptophyta</taxon>
        <taxon>Embryophyta</taxon>
        <taxon>Tracheophyta</taxon>
        <taxon>Spermatophyta</taxon>
        <taxon>Magnoliopsida</taxon>
        <taxon>eudicotyledons</taxon>
        <taxon>Gunneridae</taxon>
        <taxon>Pentapetalae</taxon>
        <taxon>rosids</taxon>
        <taxon>malvids</taxon>
        <taxon>Brassicales</taxon>
        <taxon>Brassicaceae</taxon>
        <taxon>Brassiceae</taxon>
        <taxon>Raphanus</taxon>
    </lineage>
</organism>
<feature type="compositionally biased region" description="Polar residues" evidence="1">
    <location>
        <begin position="153"/>
        <end position="166"/>
    </location>
</feature>
<dbReference type="Proteomes" id="UP000504610">
    <property type="component" value="Chromosome 6"/>
</dbReference>
<evidence type="ECO:0000313" key="4">
    <source>
        <dbReference type="RefSeq" id="XP_056844249.1"/>
    </source>
</evidence>
<reference evidence="3 4" key="2">
    <citation type="submission" date="2025-04" db="UniProtKB">
        <authorList>
            <consortium name="RefSeq"/>
        </authorList>
    </citation>
    <scope>IDENTIFICATION</scope>
    <source>
        <tissue evidence="3 4">Leaf</tissue>
    </source>
</reference>